<reference evidence="2 3" key="1">
    <citation type="journal article" date="2020" name="Microbiol. Resour. Announc.">
        <title>Draft Genome Sequence of a Cladosporium Species Isolated from the Mesophotic Ascidian Didemnum maculosum.</title>
        <authorList>
            <person name="Gioti A."/>
            <person name="Siaperas R."/>
            <person name="Nikolaivits E."/>
            <person name="Le Goff G."/>
            <person name="Ouazzani J."/>
            <person name="Kotoulas G."/>
            <person name="Topakas E."/>
        </authorList>
    </citation>
    <scope>NUCLEOTIDE SEQUENCE [LARGE SCALE GENOMIC DNA]</scope>
    <source>
        <strain evidence="2 3">TM138-S3</strain>
    </source>
</reference>
<proteinExistence type="predicted"/>
<feature type="compositionally biased region" description="Acidic residues" evidence="1">
    <location>
        <begin position="272"/>
        <end position="299"/>
    </location>
</feature>
<comment type="caution">
    <text evidence="2">The sequence shown here is derived from an EMBL/GenBank/DDBJ whole genome shotgun (WGS) entry which is preliminary data.</text>
</comment>
<keyword evidence="3" id="KW-1185">Reference proteome</keyword>
<feature type="region of interest" description="Disordered" evidence="1">
    <location>
        <begin position="255"/>
        <end position="385"/>
    </location>
</feature>
<feature type="compositionally biased region" description="Acidic residues" evidence="1">
    <location>
        <begin position="306"/>
        <end position="315"/>
    </location>
</feature>
<dbReference type="RefSeq" id="XP_069228700.1">
    <property type="nucleotide sequence ID" value="XM_069374674.1"/>
</dbReference>
<evidence type="ECO:0000256" key="1">
    <source>
        <dbReference type="SAM" id="MobiDB-lite"/>
    </source>
</evidence>
<dbReference type="SUPFAM" id="SSF54928">
    <property type="entry name" value="RNA-binding domain, RBD"/>
    <property type="match status" value="1"/>
</dbReference>
<feature type="compositionally biased region" description="Basic residues" evidence="1">
    <location>
        <begin position="106"/>
        <end position="116"/>
    </location>
</feature>
<feature type="region of interest" description="Disordered" evidence="1">
    <location>
        <begin position="391"/>
        <end position="410"/>
    </location>
</feature>
<organism evidence="2 3">
    <name type="scientific">Cladosporium halotolerans</name>
    <dbReference type="NCBI Taxonomy" id="1052096"/>
    <lineage>
        <taxon>Eukaryota</taxon>
        <taxon>Fungi</taxon>
        <taxon>Dikarya</taxon>
        <taxon>Ascomycota</taxon>
        <taxon>Pezizomycotina</taxon>
        <taxon>Dothideomycetes</taxon>
        <taxon>Dothideomycetidae</taxon>
        <taxon>Cladosporiales</taxon>
        <taxon>Cladosporiaceae</taxon>
        <taxon>Cladosporium</taxon>
    </lineage>
</organism>
<feature type="region of interest" description="Disordered" evidence="1">
    <location>
        <begin position="439"/>
        <end position="518"/>
    </location>
</feature>
<gene>
    <name evidence="2" type="ORF">WHR41_06069</name>
</gene>
<evidence type="ECO:0000313" key="2">
    <source>
        <dbReference type="EMBL" id="KAL1585594.1"/>
    </source>
</evidence>
<dbReference type="Gene3D" id="3.30.70.330">
    <property type="match status" value="1"/>
</dbReference>
<evidence type="ECO:0008006" key="4">
    <source>
        <dbReference type="Google" id="ProtNLM"/>
    </source>
</evidence>
<feature type="compositionally biased region" description="Basic and acidic residues" evidence="1">
    <location>
        <begin position="335"/>
        <end position="354"/>
    </location>
</feature>
<feature type="compositionally biased region" description="Basic and acidic residues" evidence="1">
    <location>
        <begin position="502"/>
        <end position="512"/>
    </location>
</feature>
<feature type="compositionally biased region" description="Basic and acidic residues" evidence="1">
    <location>
        <begin position="179"/>
        <end position="189"/>
    </location>
</feature>
<feature type="region of interest" description="Disordered" evidence="1">
    <location>
        <begin position="68"/>
        <end position="197"/>
    </location>
</feature>
<dbReference type="Proteomes" id="UP000803884">
    <property type="component" value="Unassembled WGS sequence"/>
</dbReference>
<dbReference type="InterPro" id="IPR035979">
    <property type="entry name" value="RBD_domain_sf"/>
</dbReference>
<feature type="compositionally biased region" description="Low complexity" evidence="1">
    <location>
        <begin position="457"/>
        <end position="469"/>
    </location>
</feature>
<dbReference type="EMBL" id="JAAQHG020000018">
    <property type="protein sequence ID" value="KAL1585594.1"/>
    <property type="molecule type" value="Genomic_DNA"/>
</dbReference>
<protein>
    <recommendedName>
        <fullName evidence="4">RRM domain-containing protein</fullName>
    </recommendedName>
</protein>
<dbReference type="AlphaFoldDB" id="A0AB34KKK2"/>
<sequence>MPPAPQPAATASDRVRLHITPFNPDLYERVVSASAKAAATGVSFHAVQTQPERGFGYVELPKAEAEKLKKKMHGTTLKGSKVRVEEARPEKKRKAERDETEEERKERKRAKKAKKAKREEGVIPGHELEEGRHVKRGWSEGKDKKSKEGKKMRFKTMVPPNAMPLEDEKKKSKSKDKKAKKDSSKDSEKKSHKTPKVVEEFTKKKPYIITAETDSKGALEYVEGKGWCNEDGEVIEAEPLSVRRQRAKDEAIRVAEEARRAQEEIRQAQESMEMDVPEDADSVADVSSDDEDPPSDDAGESASSASDDEDSDEEEQPNKQQSTTTAAGAAPSEDEVTKEKLATPVPESEREVHPLEALYKRAPTAEAGGAKHNLPPINTSFSFFNPDDIEEDEEEIASVPAHPPQTPHTKQDLEWRALRSAAPTPDTAGLGKRFRFAMDDEDHEQSDIDEDEEMRDAAPTNAGANTTTADGEHKDESDFRKWFYEHRGENNRAWKKKRKEAKKQQRQRENRRLTRRVV</sequence>
<feature type="compositionally biased region" description="Basic and acidic residues" evidence="1">
    <location>
        <begin position="255"/>
        <end position="267"/>
    </location>
</feature>
<accession>A0AB34KKK2</accession>
<evidence type="ECO:0000313" key="3">
    <source>
        <dbReference type="Proteomes" id="UP000803884"/>
    </source>
</evidence>
<feature type="compositionally biased region" description="Basic and acidic residues" evidence="1">
    <location>
        <begin position="82"/>
        <end position="105"/>
    </location>
</feature>
<name>A0AB34KKK2_9PEZI</name>
<feature type="compositionally biased region" description="Basic and acidic residues" evidence="1">
    <location>
        <begin position="117"/>
        <end position="151"/>
    </location>
</feature>
<dbReference type="GeneID" id="96007512"/>
<feature type="compositionally biased region" description="Basic and acidic residues" evidence="1">
    <location>
        <begin position="470"/>
        <end position="492"/>
    </location>
</feature>
<dbReference type="GO" id="GO:0003676">
    <property type="term" value="F:nucleic acid binding"/>
    <property type="evidence" value="ECO:0007669"/>
    <property type="project" value="InterPro"/>
</dbReference>
<dbReference type="InterPro" id="IPR012677">
    <property type="entry name" value="Nucleotide-bd_a/b_plait_sf"/>
</dbReference>
<feature type="compositionally biased region" description="Acidic residues" evidence="1">
    <location>
        <begin position="439"/>
        <end position="454"/>
    </location>
</feature>